<dbReference type="Gene3D" id="2.60.40.3690">
    <property type="match status" value="1"/>
</dbReference>
<dbReference type="InterPro" id="IPR029140">
    <property type="entry name" value="Mfa1_C"/>
</dbReference>
<organism evidence="4 5">
    <name type="scientific">Parabacteroides distasonis</name>
    <dbReference type="NCBI Taxonomy" id="823"/>
    <lineage>
        <taxon>Bacteria</taxon>
        <taxon>Pseudomonadati</taxon>
        <taxon>Bacteroidota</taxon>
        <taxon>Bacteroidia</taxon>
        <taxon>Bacteroidales</taxon>
        <taxon>Tannerellaceae</taxon>
        <taxon>Parabacteroides</taxon>
    </lineage>
</organism>
<dbReference type="PROSITE" id="PS51257">
    <property type="entry name" value="PROKAR_LIPOPROTEIN"/>
    <property type="match status" value="1"/>
</dbReference>
<dbReference type="Pfam" id="PF15495">
    <property type="entry name" value="Fimbrillin_C"/>
    <property type="match status" value="1"/>
</dbReference>
<feature type="region of interest" description="Disordered" evidence="1">
    <location>
        <begin position="105"/>
        <end position="128"/>
    </location>
</feature>
<protein>
    <recommendedName>
        <fullName evidence="3">Minor fimbrium subunit Mfa1 C-terminal domain-containing protein</fullName>
    </recommendedName>
</protein>
<feature type="chain" id="PRO_5043189944" description="Minor fimbrium subunit Mfa1 C-terminal domain-containing protein" evidence="2">
    <location>
        <begin position="21"/>
        <end position="666"/>
    </location>
</feature>
<proteinExistence type="predicted"/>
<evidence type="ECO:0000259" key="3">
    <source>
        <dbReference type="Pfam" id="PF15495"/>
    </source>
</evidence>
<name>A0A415MMZ9_PARDI</name>
<dbReference type="EMBL" id="WKLT01000019">
    <property type="protein sequence ID" value="MRY59731.1"/>
    <property type="molecule type" value="Genomic_DNA"/>
</dbReference>
<reference evidence="4 5" key="1">
    <citation type="journal article" date="2019" name="Nat. Med.">
        <title>A library of human gut bacterial isolates paired with longitudinal multiomics data enables mechanistic microbiome research.</title>
        <authorList>
            <person name="Poyet M."/>
            <person name="Groussin M."/>
            <person name="Gibbons S.M."/>
            <person name="Avila-Pacheco J."/>
            <person name="Jiang X."/>
            <person name="Kearney S.M."/>
            <person name="Perrotta A.R."/>
            <person name="Berdy B."/>
            <person name="Zhao S."/>
            <person name="Lieberman T.D."/>
            <person name="Swanson P.K."/>
            <person name="Smith M."/>
            <person name="Roesemann S."/>
            <person name="Alexander J.E."/>
            <person name="Rich S.A."/>
            <person name="Livny J."/>
            <person name="Vlamakis H."/>
            <person name="Clish C."/>
            <person name="Bullock K."/>
            <person name="Deik A."/>
            <person name="Scott J."/>
            <person name="Pierce K.A."/>
            <person name="Xavier R.J."/>
            <person name="Alm E.J."/>
        </authorList>
    </citation>
    <scope>NUCLEOTIDE SEQUENCE [LARGE SCALE GENOMIC DNA]</scope>
    <source>
        <strain evidence="4 5">BIOML-A41</strain>
    </source>
</reference>
<evidence type="ECO:0000313" key="4">
    <source>
        <dbReference type="EMBL" id="MRY59731.1"/>
    </source>
</evidence>
<dbReference type="NCBIfam" id="NF038041">
    <property type="entry name" value="fim_Mfa1_fam"/>
    <property type="match status" value="1"/>
</dbReference>
<accession>A0A415MMZ9</accession>
<keyword evidence="2" id="KW-0732">Signal</keyword>
<evidence type="ECO:0000256" key="1">
    <source>
        <dbReference type="SAM" id="MobiDB-lite"/>
    </source>
</evidence>
<feature type="compositionally biased region" description="Polar residues" evidence="1">
    <location>
        <begin position="118"/>
        <end position="128"/>
    </location>
</feature>
<feature type="signal peptide" evidence="2">
    <location>
        <begin position="1"/>
        <end position="20"/>
    </location>
</feature>
<dbReference type="GO" id="GO:0009418">
    <property type="term" value="C:pilus shaft"/>
    <property type="evidence" value="ECO:0007669"/>
    <property type="project" value="InterPro"/>
</dbReference>
<evidence type="ECO:0000256" key="2">
    <source>
        <dbReference type="SAM" id="SignalP"/>
    </source>
</evidence>
<gene>
    <name evidence="4" type="ORF">GKD59_17830</name>
</gene>
<evidence type="ECO:0000313" key="5">
    <source>
        <dbReference type="Proteomes" id="UP000463337"/>
    </source>
</evidence>
<dbReference type="AlphaFoldDB" id="A0A415MMZ9"/>
<dbReference type="Proteomes" id="UP000463337">
    <property type="component" value="Unassembled WGS sequence"/>
</dbReference>
<comment type="caution">
    <text evidence="4">The sequence shown here is derived from an EMBL/GenBank/DDBJ whole genome shotgun (WGS) entry which is preliminary data.</text>
</comment>
<dbReference type="InterPro" id="IPR047786">
    <property type="entry name" value="Mfa1_fim"/>
</dbReference>
<feature type="domain" description="Minor fimbrium subunit Mfa1 C-terminal" evidence="3">
    <location>
        <begin position="580"/>
        <end position="661"/>
    </location>
</feature>
<dbReference type="Gene3D" id="2.60.40.2580">
    <property type="match status" value="1"/>
</dbReference>
<dbReference type="RefSeq" id="WP_048927744.1">
    <property type="nucleotide sequence ID" value="NZ_AP019729.1"/>
</dbReference>
<sequence length="666" mass="72491">MKLKSTLWALAFACAAVSCSDDLESGPNGNNGNGEALGESALVAVQINAGITTKAGNGEDGDGFEKGDIDESDIKDLTIYLFENSGSTTDFDFKSTSTLVAKGYTAATGSEENPDATHPTTGGTDLTETNHGWQATIEVTMSDKAASFAGKKYGVIAITNMGGSDKLPAIGTGTNQISTGNQLANYLINDLQTESGFIMSSHTLEDNQNHESTVTFPDRSSDNVPEVEVFVERLAAKVRVNEYNNNSTFVYNPTGATTDRVVLNNVAIFNQLSSGSYLLKRVTEENNQFDPTTGDLSDFSDATKDEYLGDEEVNANKLLPVRFVIDPWTRAKTAENVTNLAAINSATETGFTPKALSYDYAYCVASGQTYQTIGAIWSGWQNEQTKNIIPLSGREADDLTYLYTRENTTSKAASLNGYSTGALFQATYYPKQWMVVDETDGSVEATNVSKETDIAKQTAQTFYTYNDDIFKDYKSVFAYTLARIYAEEIGDGKQHPGYIFFDGFTTAGLGNMTVSDFKNSKTLASAADPFGYLKALKTAVEAETDGDKKMNTVTGVKSFEDFMDENGGNDMVEINKLVKVYTNGVCYYPYWIRHENNDDQHVMGVMEFDIVRNNIYDISVSEIKGLGLSEVDVPDPTDPDESGDAQLTVILNVKDWVVRSNSGVSL</sequence>